<evidence type="ECO:0000313" key="7">
    <source>
        <dbReference type="EMBL" id="AES71105.2"/>
    </source>
</evidence>
<evidence type="ECO:0000256" key="2">
    <source>
        <dbReference type="ARBA" id="ARBA00023015"/>
    </source>
</evidence>
<keyword evidence="10" id="KW-1185">Reference proteome</keyword>
<keyword evidence="2" id="KW-0805">Transcription regulation</keyword>
<evidence type="ECO:0000256" key="1">
    <source>
        <dbReference type="ARBA" id="ARBA00004123"/>
    </source>
</evidence>
<evidence type="ECO:0000313" key="8">
    <source>
        <dbReference type="EMBL" id="RHN68366.1"/>
    </source>
</evidence>
<evidence type="ECO:0000313" key="10">
    <source>
        <dbReference type="Proteomes" id="UP000002051"/>
    </source>
</evidence>
<keyword evidence="3" id="KW-0804">Transcription</keyword>
<dbReference type="Gramene" id="rna16708">
    <property type="protein sequence ID" value="RHN68366.1"/>
    <property type="gene ID" value="gene16708"/>
</dbReference>
<dbReference type="NCBIfam" id="TIGR01557">
    <property type="entry name" value="myb_SHAQKYF"/>
    <property type="match status" value="1"/>
</dbReference>
<reference evidence="7 10" key="1">
    <citation type="journal article" date="2011" name="Nature">
        <title>The Medicago genome provides insight into the evolution of rhizobial symbioses.</title>
        <authorList>
            <person name="Young N.D."/>
            <person name="Debelle F."/>
            <person name="Oldroyd G.E."/>
            <person name="Geurts R."/>
            <person name="Cannon S.B."/>
            <person name="Udvardi M.K."/>
            <person name="Benedito V.A."/>
            <person name="Mayer K.F."/>
            <person name="Gouzy J."/>
            <person name="Schoof H."/>
            <person name="Van de Peer Y."/>
            <person name="Proost S."/>
            <person name="Cook D.R."/>
            <person name="Meyers B.C."/>
            <person name="Spannagl M."/>
            <person name="Cheung F."/>
            <person name="De Mita S."/>
            <person name="Krishnakumar V."/>
            <person name="Gundlach H."/>
            <person name="Zhou S."/>
            <person name="Mudge J."/>
            <person name="Bharti A.K."/>
            <person name="Murray J.D."/>
            <person name="Naoumkina M.A."/>
            <person name="Rosen B."/>
            <person name="Silverstein K.A."/>
            <person name="Tang H."/>
            <person name="Rombauts S."/>
            <person name="Zhao P.X."/>
            <person name="Zhou P."/>
            <person name="Barbe V."/>
            <person name="Bardou P."/>
            <person name="Bechner M."/>
            <person name="Bellec A."/>
            <person name="Berger A."/>
            <person name="Berges H."/>
            <person name="Bidwell S."/>
            <person name="Bisseling T."/>
            <person name="Choisne N."/>
            <person name="Couloux A."/>
            <person name="Denny R."/>
            <person name="Deshpande S."/>
            <person name="Dai X."/>
            <person name="Doyle J.J."/>
            <person name="Dudez A.M."/>
            <person name="Farmer A.D."/>
            <person name="Fouteau S."/>
            <person name="Franken C."/>
            <person name="Gibelin C."/>
            <person name="Gish J."/>
            <person name="Goldstein S."/>
            <person name="Gonzalez A.J."/>
            <person name="Green P.J."/>
            <person name="Hallab A."/>
            <person name="Hartog M."/>
            <person name="Hua A."/>
            <person name="Humphray S.J."/>
            <person name="Jeong D.H."/>
            <person name="Jing Y."/>
            <person name="Jocker A."/>
            <person name="Kenton S.M."/>
            <person name="Kim D.J."/>
            <person name="Klee K."/>
            <person name="Lai H."/>
            <person name="Lang C."/>
            <person name="Lin S."/>
            <person name="Macmil S.L."/>
            <person name="Magdelenat G."/>
            <person name="Matthews L."/>
            <person name="McCorrison J."/>
            <person name="Monaghan E.L."/>
            <person name="Mun J.H."/>
            <person name="Najar F.Z."/>
            <person name="Nicholson C."/>
            <person name="Noirot C."/>
            <person name="O'Bleness M."/>
            <person name="Paule C.R."/>
            <person name="Poulain J."/>
            <person name="Prion F."/>
            <person name="Qin B."/>
            <person name="Qu C."/>
            <person name="Retzel E.F."/>
            <person name="Riddle C."/>
            <person name="Sallet E."/>
            <person name="Samain S."/>
            <person name="Samson N."/>
            <person name="Sanders I."/>
            <person name="Saurat O."/>
            <person name="Scarpelli C."/>
            <person name="Schiex T."/>
            <person name="Segurens B."/>
            <person name="Severin A.J."/>
            <person name="Sherrier D.J."/>
            <person name="Shi R."/>
            <person name="Sims S."/>
            <person name="Singer S.R."/>
            <person name="Sinharoy S."/>
            <person name="Sterck L."/>
            <person name="Viollet A."/>
            <person name="Wang B.B."/>
            <person name="Wang K."/>
            <person name="Wang M."/>
            <person name="Wang X."/>
            <person name="Warfsmann J."/>
            <person name="Weissenbach J."/>
            <person name="White D.D."/>
            <person name="White J.D."/>
            <person name="Wiley G.B."/>
            <person name="Wincker P."/>
            <person name="Xing Y."/>
            <person name="Yang L."/>
            <person name="Yao Z."/>
            <person name="Ying F."/>
            <person name="Zhai J."/>
            <person name="Zhou L."/>
            <person name="Zuber A."/>
            <person name="Denarie J."/>
            <person name="Dixon R.A."/>
            <person name="May G.D."/>
            <person name="Schwartz D.C."/>
            <person name="Rogers J."/>
            <person name="Quetier F."/>
            <person name="Town C.D."/>
            <person name="Roe B.A."/>
        </authorList>
    </citation>
    <scope>NUCLEOTIDE SEQUENCE [LARGE SCALE GENOMIC DNA]</scope>
    <source>
        <strain evidence="7">A17</strain>
        <strain evidence="9 10">cv. Jemalong A17</strain>
    </source>
</reference>
<dbReference type="OrthoDB" id="1434370at2759"/>
<sequence length="216" mass="24889">MVENSLGYSLHGMMNDFQEDDYWLMKETMLCSVDQINQHNIDEVVLDDNIASTSVSLFGYDSVDSFNFSPHATDSNNNRTTNIVESKKKSFKKVVHWSCDEHMRFLKGLVDGKDGKWKEISKDYVKTKTPPQVASHAQKYEKRQKQRLDDDSKNMKRKLRASIHDITTLDLLGSDDSYAWFFGDQVIEDDNNNNRSLSVTTFNQECDQDHEVVAST</sequence>
<gene>
    <name evidence="9" type="primary">11423031</name>
    <name evidence="7" type="ordered locus">MTR_3g070110</name>
    <name evidence="8" type="ORF">MtrunA17_Chr3g0113121</name>
</gene>
<feature type="domain" description="HTH myb-type" evidence="6">
    <location>
        <begin position="89"/>
        <end position="145"/>
    </location>
</feature>
<dbReference type="Proteomes" id="UP000265566">
    <property type="component" value="Chromosome 3"/>
</dbReference>
<dbReference type="Gene3D" id="1.10.10.60">
    <property type="entry name" value="Homeodomain-like"/>
    <property type="match status" value="1"/>
</dbReference>
<dbReference type="AlphaFoldDB" id="G7JAP1"/>
<reference evidence="8" key="5">
    <citation type="journal article" date="2018" name="Nat. Plants">
        <title>Whole-genome landscape of Medicago truncatula symbiotic genes.</title>
        <authorList>
            <person name="Pecrix Y."/>
            <person name="Gamas P."/>
            <person name="Carrere S."/>
        </authorList>
    </citation>
    <scope>NUCLEOTIDE SEQUENCE</scope>
    <source>
        <tissue evidence="8">Leaves</tissue>
    </source>
</reference>
<reference evidence="9" key="3">
    <citation type="submission" date="2015-04" db="UniProtKB">
        <authorList>
            <consortium name="EnsemblPlants"/>
        </authorList>
    </citation>
    <scope>IDENTIFICATION</scope>
    <source>
        <strain evidence="9">cv. Jemalong A17</strain>
    </source>
</reference>
<dbReference type="PaxDb" id="3880-AES71105"/>
<protein>
    <submittedName>
        <fullName evidence="7">MYB-like DNA-binding domain, shaqkyf class protein</fullName>
    </submittedName>
    <submittedName>
        <fullName evidence="8">Putative transcription factor MYB-HB-like family</fullName>
    </submittedName>
</protein>
<dbReference type="STRING" id="3880.G7JAP1"/>
<dbReference type="eggNOG" id="KOG0724">
    <property type="taxonomic scope" value="Eukaryota"/>
</dbReference>
<evidence type="ECO:0000259" key="6">
    <source>
        <dbReference type="PROSITE" id="PS51294"/>
    </source>
</evidence>
<keyword evidence="4" id="KW-0539">Nucleus</keyword>
<dbReference type="GO" id="GO:0003677">
    <property type="term" value="F:DNA binding"/>
    <property type="evidence" value="ECO:0007669"/>
    <property type="project" value="UniProtKB-KW"/>
</dbReference>
<evidence type="ECO:0000256" key="3">
    <source>
        <dbReference type="ARBA" id="ARBA00023163"/>
    </source>
</evidence>
<dbReference type="PROSITE" id="PS51294">
    <property type="entry name" value="HTH_MYB"/>
    <property type="match status" value="1"/>
</dbReference>
<evidence type="ECO:0000256" key="5">
    <source>
        <dbReference type="SAM" id="MobiDB-lite"/>
    </source>
</evidence>
<evidence type="ECO:0000313" key="9">
    <source>
        <dbReference type="EnsemblPlants" id="AES71105"/>
    </source>
</evidence>
<comment type="subcellular location">
    <subcellularLocation>
        <location evidence="1">Nucleus</location>
    </subcellularLocation>
</comment>
<dbReference type="EMBL" id="PSQE01000003">
    <property type="protein sequence ID" value="RHN68366.1"/>
    <property type="molecule type" value="Genomic_DNA"/>
</dbReference>
<dbReference type="EMBL" id="CM001219">
    <property type="protein sequence ID" value="AES71105.2"/>
    <property type="molecule type" value="Genomic_DNA"/>
</dbReference>
<dbReference type="SUPFAM" id="SSF46689">
    <property type="entry name" value="Homeodomain-like"/>
    <property type="match status" value="1"/>
</dbReference>
<proteinExistence type="predicted"/>
<reference evidence="7 10" key="2">
    <citation type="journal article" date="2014" name="BMC Genomics">
        <title>An improved genome release (version Mt4.0) for the model legume Medicago truncatula.</title>
        <authorList>
            <person name="Tang H."/>
            <person name="Krishnakumar V."/>
            <person name="Bidwell S."/>
            <person name="Rosen B."/>
            <person name="Chan A."/>
            <person name="Zhou S."/>
            <person name="Gentzbittel L."/>
            <person name="Childs K.L."/>
            <person name="Yandell M."/>
            <person name="Gundlach H."/>
            <person name="Mayer K.F."/>
            <person name="Schwartz D.C."/>
            <person name="Town C.D."/>
        </authorList>
    </citation>
    <scope>GENOME REANNOTATION</scope>
    <source>
        <strain evidence="9 10">cv. Jemalong A17</strain>
    </source>
</reference>
<dbReference type="PANTHER" id="PTHR44042:SF15">
    <property type="entry name" value="DUPLICATED HOMEODOMAIN-LIKE SUPERFAMILY PROTEIN"/>
    <property type="match status" value="1"/>
</dbReference>
<accession>A0A0C3VIB0</accession>
<dbReference type="HOGENOM" id="CLU_1279350_0_0_1"/>
<reference evidence="11" key="4">
    <citation type="journal article" date="2018" name="Nat. Plants">
        <title>Whole-genome landscape of Medicago truncatula symbiotic genes.</title>
        <authorList>
            <person name="Pecrix Y."/>
            <person name="Staton S.E."/>
            <person name="Sallet E."/>
            <person name="Lelandais-Briere C."/>
            <person name="Moreau S."/>
            <person name="Carrere S."/>
            <person name="Blein T."/>
            <person name="Jardinaud M.F."/>
            <person name="Latrasse D."/>
            <person name="Zouine M."/>
            <person name="Zahm M."/>
            <person name="Kreplak J."/>
            <person name="Mayjonade B."/>
            <person name="Satge C."/>
            <person name="Perez M."/>
            <person name="Cauet S."/>
            <person name="Marande W."/>
            <person name="Chantry-Darmon C."/>
            <person name="Lopez-Roques C."/>
            <person name="Bouchez O."/>
            <person name="Berard A."/>
            <person name="Debelle F."/>
            <person name="Munos S."/>
            <person name="Bendahmane A."/>
            <person name="Berges H."/>
            <person name="Niebel A."/>
            <person name="Buitink J."/>
            <person name="Frugier F."/>
            <person name="Benhamed M."/>
            <person name="Crespi M."/>
            <person name="Gouzy J."/>
            <person name="Gamas P."/>
        </authorList>
    </citation>
    <scope>NUCLEOTIDE SEQUENCE [LARGE SCALE GENOMIC DNA]</scope>
    <source>
        <strain evidence="11">cv. Jemalong A17</strain>
    </source>
</reference>
<dbReference type="PANTHER" id="PTHR44042">
    <property type="entry name" value="DUPLICATED HOMEODOMAIN-LIKE SUPERFAMILY PROTEIN-RELATED"/>
    <property type="match status" value="1"/>
</dbReference>
<dbReference type="KEGG" id="mtr:11423031"/>
<dbReference type="EnsemblPlants" id="AES71105">
    <property type="protein sequence ID" value="AES71105"/>
    <property type="gene ID" value="MTR_3g070110"/>
</dbReference>
<keyword evidence="7" id="KW-0238">DNA-binding</keyword>
<evidence type="ECO:0000256" key="4">
    <source>
        <dbReference type="ARBA" id="ARBA00023242"/>
    </source>
</evidence>
<accession>G7JAP1</accession>
<name>G7JAP1_MEDTR</name>
<evidence type="ECO:0000313" key="11">
    <source>
        <dbReference type="Proteomes" id="UP000265566"/>
    </source>
</evidence>
<dbReference type="InterPro" id="IPR017930">
    <property type="entry name" value="Myb_dom"/>
</dbReference>
<feature type="region of interest" description="Disordered" evidence="5">
    <location>
        <begin position="128"/>
        <end position="153"/>
    </location>
</feature>
<dbReference type="InterPro" id="IPR009057">
    <property type="entry name" value="Homeodomain-like_sf"/>
</dbReference>
<dbReference type="InterPro" id="IPR006447">
    <property type="entry name" value="Myb_dom_plants"/>
</dbReference>
<dbReference type="GO" id="GO:0005634">
    <property type="term" value="C:nucleus"/>
    <property type="evidence" value="ECO:0007669"/>
    <property type="project" value="UniProtKB-SubCell"/>
</dbReference>
<feature type="compositionally biased region" description="Basic and acidic residues" evidence="5">
    <location>
        <begin position="138"/>
        <end position="153"/>
    </location>
</feature>
<organism evidence="7 10">
    <name type="scientific">Medicago truncatula</name>
    <name type="common">Barrel medic</name>
    <name type="synonym">Medicago tribuloides</name>
    <dbReference type="NCBI Taxonomy" id="3880"/>
    <lineage>
        <taxon>Eukaryota</taxon>
        <taxon>Viridiplantae</taxon>
        <taxon>Streptophyta</taxon>
        <taxon>Embryophyta</taxon>
        <taxon>Tracheophyta</taxon>
        <taxon>Spermatophyta</taxon>
        <taxon>Magnoliopsida</taxon>
        <taxon>eudicotyledons</taxon>
        <taxon>Gunneridae</taxon>
        <taxon>Pentapetalae</taxon>
        <taxon>rosids</taxon>
        <taxon>fabids</taxon>
        <taxon>Fabales</taxon>
        <taxon>Fabaceae</taxon>
        <taxon>Papilionoideae</taxon>
        <taxon>50 kb inversion clade</taxon>
        <taxon>NPAAA clade</taxon>
        <taxon>Hologalegina</taxon>
        <taxon>IRL clade</taxon>
        <taxon>Trifolieae</taxon>
        <taxon>Medicago</taxon>
    </lineage>
</organism>
<dbReference type="Proteomes" id="UP000002051">
    <property type="component" value="Chromosome 3"/>
</dbReference>